<dbReference type="Gene3D" id="1.10.1040.10">
    <property type="entry name" value="N-(1-d-carboxylethyl)-l-norvaline Dehydrogenase, domain 2"/>
    <property type="match status" value="1"/>
</dbReference>
<dbReference type="SUPFAM" id="SSF50475">
    <property type="entry name" value="FMN-binding split barrel"/>
    <property type="match status" value="1"/>
</dbReference>
<evidence type="ECO:0000313" key="3">
    <source>
        <dbReference type="EMBL" id="KNB53504.1"/>
    </source>
</evidence>
<dbReference type="InterPro" id="IPR006115">
    <property type="entry name" value="6PGDH_NADP-bd"/>
</dbReference>
<feature type="domain" description="3-hydroxyisobutyrate dehydrogenase-like NAD-binding" evidence="2">
    <location>
        <begin position="167"/>
        <end position="267"/>
    </location>
</feature>
<dbReference type="AlphaFoldDB" id="A0A0K9XJC7"/>
<dbReference type="STRING" id="1678637.AC230_02245"/>
<dbReference type="GO" id="GO:0050661">
    <property type="term" value="F:NADP binding"/>
    <property type="evidence" value="ECO:0007669"/>
    <property type="project" value="InterPro"/>
</dbReference>
<gene>
    <name evidence="3" type="ORF">AC230_02245</name>
</gene>
<dbReference type="SUPFAM" id="SSF48179">
    <property type="entry name" value="6-phosphogluconate dehydrogenase C-terminal domain-like"/>
    <property type="match status" value="1"/>
</dbReference>
<evidence type="ECO:0008006" key="5">
    <source>
        <dbReference type="Google" id="ProtNLM"/>
    </source>
</evidence>
<dbReference type="Proteomes" id="UP000037288">
    <property type="component" value="Unassembled WGS sequence"/>
</dbReference>
<evidence type="ECO:0000259" key="1">
    <source>
        <dbReference type="Pfam" id="PF03446"/>
    </source>
</evidence>
<dbReference type="PANTHER" id="PTHR43060">
    <property type="entry name" value="3-HYDROXYISOBUTYRATE DEHYDROGENASE-LIKE 1, MITOCHONDRIAL-RELATED"/>
    <property type="match status" value="1"/>
</dbReference>
<dbReference type="GO" id="GO:0051287">
    <property type="term" value="F:NAD binding"/>
    <property type="evidence" value="ECO:0007669"/>
    <property type="project" value="InterPro"/>
</dbReference>
<evidence type="ECO:0000313" key="4">
    <source>
        <dbReference type="Proteomes" id="UP000037288"/>
    </source>
</evidence>
<dbReference type="Gene3D" id="3.40.50.720">
    <property type="entry name" value="NAD(P)-binding Rossmann-like Domain"/>
    <property type="match status" value="1"/>
</dbReference>
<dbReference type="NCBIfam" id="TIGR00026">
    <property type="entry name" value="hi_GC_TIGR00026"/>
    <property type="match status" value="1"/>
</dbReference>
<name>A0A0K9XJC7_9ACTN</name>
<dbReference type="PATRIC" id="fig|1678637.3.peg.480"/>
<feature type="domain" description="6-phosphogluconate dehydrogenase NADP-binding" evidence="1">
    <location>
        <begin position="7"/>
        <end position="164"/>
    </location>
</feature>
<protein>
    <recommendedName>
        <fullName evidence="5">Nitroreductase family deazaflavin-dependent oxidoreductase</fullName>
    </recommendedName>
</protein>
<organism evidence="3 4">
    <name type="scientific">Streptomyces caatingaensis</name>
    <dbReference type="NCBI Taxonomy" id="1678637"/>
    <lineage>
        <taxon>Bacteria</taxon>
        <taxon>Bacillati</taxon>
        <taxon>Actinomycetota</taxon>
        <taxon>Actinomycetes</taxon>
        <taxon>Kitasatosporales</taxon>
        <taxon>Streptomycetaceae</taxon>
        <taxon>Streptomyces</taxon>
    </lineage>
</organism>
<dbReference type="InterPro" id="IPR008927">
    <property type="entry name" value="6-PGluconate_DH-like_C_sf"/>
</dbReference>
<dbReference type="Pfam" id="PF14833">
    <property type="entry name" value="NAD_binding_11"/>
    <property type="match status" value="1"/>
</dbReference>
<dbReference type="InterPro" id="IPR013328">
    <property type="entry name" value="6PGD_dom2"/>
</dbReference>
<dbReference type="RefSeq" id="WP_198535386.1">
    <property type="nucleotide sequence ID" value="NZ_LFXA01000002.1"/>
</dbReference>
<dbReference type="SUPFAM" id="SSF51735">
    <property type="entry name" value="NAD(P)-binding Rossmann-fold domains"/>
    <property type="match status" value="1"/>
</dbReference>
<dbReference type="InterPro" id="IPR029154">
    <property type="entry name" value="HIBADH-like_NADP-bd"/>
</dbReference>
<dbReference type="InterPro" id="IPR004378">
    <property type="entry name" value="F420H2_quin_Rdtase"/>
</dbReference>
<dbReference type="Gene3D" id="2.30.110.10">
    <property type="entry name" value="Electron Transport, Fmn-binding Protein, Chain A"/>
    <property type="match status" value="1"/>
</dbReference>
<accession>A0A0K9XJC7</accession>
<dbReference type="InterPro" id="IPR036291">
    <property type="entry name" value="NAD(P)-bd_dom_sf"/>
</dbReference>
<comment type="caution">
    <text evidence="3">The sequence shown here is derived from an EMBL/GenBank/DDBJ whole genome shotgun (WGS) entry which is preliminary data.</text>
</comment>
<dbReference type="Pfam" id="PF04075">
    <property type="entry name" value="F420H2_quin_red"/>
    <property type="match status" value="1"/>
</dbReference>
<dbReference type="PANTHER" id="PTHR43060:SF15">
    <property type="entry name" value="3-HYDROXYISOBUTYRATE DEHYDROGENASE-LIKE 1, MITOCHONDRIAL-RELATED"/>
    <property type="match status" value="1"/>
</dbReference>
<dbReference type="Pfam" id="PF03446">
    <property type="entry name" value="NAD_binding_2"/>
    <property type="match status" value="1"/>
</dbReference>
<sequence length="429" mass="46380">MNSNLPIGVIGLGEMGGTIARRILSVGHRVVGLDKFSGLADLDSPLFGPAKHPADVADRCDVVLVLVHTDSQVRDVVLGEHGLTETVRPGTVVVVHSTVAPETCKALAKDLADRDVALVDAGMSRGRGSMREGVLTLFVGGDAATIQDVQWALHLYSNNIVHAGPVGAGMGLKLCNNLLFHSNRLAMLEVAHIAAAAGLPREALLDGIRSSTGSSWVLEHWGKKDEDALSVGIGSHPFVERTTREIELALRYAKSVGLALPTTTATGKYLPGILTDGLPARFSTDPSVEGRAAGLVRRNRLIEEFRSNGGRLTGARDSWEILLLTTVGARSGRHRTTPLAYQRQGNELFVFASNGGRDKNPDWYHNVRVNPKVTVEIGSQKFEATATELTEEERSRVYERQVAHDSEYARYEASTSRRIPVIRLQEIPG</sequence>
<dbReference type="InterPro" id="IPR012349">
    <property type="entry name" value="Split_barrel_FMN-bd"/>
</dbReference>
<evidence type="ECO:0000259" key="2">
    <source>
        <dbReference type="Pfam" id="PF14833"/>
    </source>
</evidence>
<keyword evidence="4" id="KW-1185">Reference proteome</keyword>
<proteinExistence type="predicted"/>
<dbReference type="GO" id="GO:0016491">
    <property type="term" value="F:oxidoreductase activity"/>
    <property type="evidence" value="ECO:0007669"/>
    <property type="project" value="InterPro"/>
</dbReference>
<reference evidence="4" key="1">
    <citation type="submission" date="2015-07" db="EMBL/GenBank/DDBJ databases">
        <title>Draft genome sequence of Streptomyces sp. CMAA 1322, a bacterium isolated from Caatinga biome, from dry forest semiarid of Brazil.</title>
        <authorList>
            <person name="Santos S.N."/>
            <person name="Gacesa R."/>
            <person name="Taketani R.G."/>
            <person name="Long P.F."/>
            <person name="Melo I.S."/>
        </authorList>
    </citation>
    <scope>NUCLEOTIDE SEQUENCE [LARGE SCALE GENOMIC DNA]</scope>
    <source>
        <strain evidence="4">CMAA 1322</strain>
    </source>
</reference>
<dbReference type="EMBL" id="LFXA01000002">
    <property type="protein sequence ID" value="KNB53504.1"/>
    <property type="molecule type" value="Genomic_DNA"/>
</dbReference>